<dbReference type="Gene3D" id="3.40.50.980">
    <property type="match status" value="2"/>
</dbReference>
<feature type="domain" description="AMP-dependent synthetase/ligase" evidence="1">
    <location>
        <begin position="10"/>
        <end position="123"/>
    </location>
</feature>
<gene>
    <name evidence="2" type="ORF">ADK38_44200</name>
</gene>
<feature type="non-terminal residue" evidence="2">
    <location>
        <position position="1"/>
    </location>
</feature>
<keyword evidence="3" id="KW-1185">Reference proteome</keyword>
<evidence type="ECO:0000259" key="1">
    <source>
        <dbReference type="Pfam" id="PF00501"/>
    </source>
</evidence>
<dbReference type="PANTHER" id="PTHR45527:SF1">
    <property type="entry name" value="FATTY ACID SYNTHASE"/>
    <property type="match status" value="1"/>
</dbReference>
<feature type="non-terminal residue" evidence="2">
    <location>
        <position position="129"/>
    </location>
</feature>
<evidence type="ECO:0000313" key="2">
    <source>
        <dbReference type="EMBL" id="KOG53175.1"/>
    </source>
</evidence>
<reference evidence="2 3" key="1">
    <citation type="submission" date="2015-07" db="EMBL/GenBank/DDBJ databases">
        <authorList>
            <person name="Ju K.-S."/>
            <person name="Doroghazi J.R."/>
            <person name="Metcalf W.W."/>
        </authorList>
    </citation>
    <scope>NUCLEOTIDE SEQUENCE [LARGE SCALE GENOMIC DNA]</scope>
    <source>
        <strain evidence="2 3">NRRL B-3589</strain>
    </source>
</reference>
<dbReference type="PANTHER" id="PTHR45527">
    <property type="entry name" value="NONRIBOSOMAL PEPTIDE SYNTHETASE"/>
    <property type="match status" value="1"/>
</dbReference>
<accession>A0ABR5IT24</accession>
<dbReference type="Pfam" id="PF00501">
    <property type="entry name" value="AMP-binding"/>
    <property type="match status" value="1"/>
</dbReference>
<dbReference type="InterPro" id="IPR000873">
    <property type="entry name" value="AMP-dep_synth/lig_dom"/>
</dbReference>
<comment type="caution">
    <text evidence="2">The sequence shown here is derived from an EMBL/GenBank/DDBJ whole genome shotgun (WGS) entry which is preliminary data.</text>
</comment>
<protein>
    <submittedName>
        <fullName evidence="2">Thioester reductase</fullName>
    </submittedName>
</protein>
<dbReference type="EMBL" id="LGUT01004354">
    <property type="protein sequence ID" value="KOG53175.1"/>
    <property type="molecule type" value="Genomic_DNA"/>
</dbReference>
<dbReference type="Proteomes" id="UP000037020">
    <property type="component" value="Unassembled WGS sequence"/>
</dbReference>
<dbReference type="SUPFAM" id="SSF56801">
    <property type="entry name" value="Acetyl-CoA synthetase-like"/>
    <property type="match status" value="1"/>
</dbReference>
<name>A0ABR5IT24_9ACTN</name>
<sequence length="129" mass="13859">DFADEPGTDPGVPTHAQQLVYAMYTSGSTGTPKGVANTHRNVVHLAADRYWRRGNHERVLMHSPYAFDASTFEIWTPLLTGGRVVVAPAGRLGGTELAAVIAEQSVTGMFVSAGLFRVLAEERPECFAG</sequence>
<evidence type="ECO:0000313" key="3">
    <source>
        <dbReference type="Proteomes" id="UP000037020"/>
    </source>
</evidence>
<organism evidence="2 3">
    <name type="scientific">Streptomyces varsoviensis</name>
    <dbReference type="NCBI Taxonomy" id="67373"/>
    <lineage>
        <taxon>Bacteria</taxon>
        <taxon>Bacillati</taxon>
        <taxon>Actinomycetota</taxon>
        <taxon>Actinomycetes</taxon>
        <taxon>Kitasatosporales</taxon>
        <taxon>Streptomycetaceae</taxon>
        <taxon>Streptomyces</taxon>
    </lineage>
</organism>
<proteinExistence type="predicted"/>